<evidence type="ECO:0000313" key="2">
    <source>
        <dbReference type="EMBL" id="KAF4378118.1"/>
    </source>
</evidence>
<comment type="caution">
    <text evidence="2">The sequence shown here is derived from an EMBL/GenBank/DDBJ whole genome shotgun (WGS) entry which is preliminary data.</text>
</comment>
<feature type="region of interest" description="Disordered" evidence="1">
    <location>
        <begin position="39"/>
        <end position="69"/>
    </location>
</feature>
<name>A0A7J6G5J9_CANSA</name>
<proteinExistence type="predicted"/>
<evidence type="ECO:0000256" key="1">
    <source>
        <dbReference type="SAM" id="MobiDB-lite"/>
    </source>
</evidence>
<dbReference type="AlphaFoldDB" id="A0A7J6G5J9"/>
<keyword evidence="3" id="KW-1185">Reference proteome</keyword>
<gene>
    <name evidence="2" type="ORF">G4B88_022941</name>
</gene>
<dbReference type="EMBL" id="JAATIQ010000139">
    <property type="protein sequence ID" value="KAF4378118.1"/>
    <property type="molecule type" value="Genomic_DNA"/>
</dbReference>
<reference evidence="2 3" key="1">
    <citation type="journal article" date="2020" name="bioRxiv">
        <title>Sequence and annotation of 42 cannabis genomes reveals extensive copy number variation in cannabinoid synthesis and pathogen resistance genes.</title>
        <authorList>
            <person name="Mckernan K.J."/>
            <person name="Helbert Y."/>
            <person name="Kane L.T."/>
            <person name="Ebling H."/>
            <person name="Zhang L."/>
            <person name="Liu B."/>
            <person name="Eaton Z."/>
            <person name="Mclaughlin S."/>
            <person name="Kingan S."/>
            <person name="Baybayan P."/>
            <person name="Concepcion G."/>
            <person name="Jordan M."/>
            <person name="Riva A."/>
            <person name="Barbazuk W."/>
            <person name="Harkins T."/>
        </authorList>
    </citation>
    <scope>NUCLEOTIDE SEQUENCE [LARGE SCALE GENOMIC DNA]</scope>
    <source>
        <strain evidence="3">cv. Jamaican Lion 4</strain>
        <tissue evidence="2">Leaf</tissue>
    </source>
</reference>
<feature type="compositionally biased region" description="Polar residues" evidence="1">
    <location>
        <begin position="49"/>
        <end position="66"/>
    </location>
</feature>
<sequence length="146" mass="16038">MEANLAWRRFRQQYGRGNPQFHNNSSQFNQPVFRSFNRGDNSGVKANFPPNQANRSGANLTPNIASPSAEPVDQIASASAFSNPAAADELNIVHSTLNNDQLALYDNASTSHDSVGQINTDITCPDQFPLLDTGLNNGRKYIYYSC</sequence>
<organism evidence="2 3">
    <name type="scientific">Cannabis sativa</name>
    <name type="common">Hemp</name>
    <name type="synonym">Marijuana</name>
    <dbReference type="NCBI Taxonomy" id="3483"/>
    <lineage>
        <taxon>Eukaryota</taxon>
        <taxon>Viridiplantae</taxon>
        <taxon>Streptophyta</taxon>
        <taxon>Embryophyta</taxon>
        <taxon>Tracheophyta</taxon>
        <taxon>Spermatophyta</taxon>
        <taxon>Magnoliopsida</taxon>
        <taxon>eudicotyledons</taxon>
        <taxon>Gunneridae</taxon>
        <taxon>Pentapetalae</taxon>
        <taxon>rosids</taxon>
        <taxon>fabids</taxon>
        <taxon>Rosales</taxon>
        <taxon>Cannabaceae</taxon>
        <taxon>Cannabis</taxon>
    </lineage>
</organism>
<evidence type="ECO:0000313" key="3">
    <source>
        <dbReference type="Proteomes" id="UP000583929"/>
    </source>
</evidence>
<accession>A0A7J6G5J9</accession>
<dbReference type="Proteomes" id="UP000583929">
    <property type="component" value="Unassembled WGS sequence"/>
</dbReference>
<protein>
    <submittedName>
        <fullName evidence="2">Uncharacterized protein</fullName>
    </submittedName>
</protein>